<dbReference type="KEGG" id="ful:C4N20_03800"/>
<dbReference type="EMBL" id="LS483487">
    <property type="protein sequence ID" value="SQJ11343.1"/>
    <property type="molecule type" value="Genomic_DNA"/>
</dbReference>
<gene>
    <name evidence="3" type="primary">puuR_2</name>
    <name evidence="3" type="ORF">NCTC12112_02643</name>
</gene>
<evidence type="ECO:0000256" key="1">
    <source>
        <dbReference type="ARBA" id="ARBA00023125"/>
    </source>
</evidence>
<sequence length="183" mass="20887">MSSIGERIKKSRNERGLSLRELASKVDLSASFLSQIEQGKASPSIENLKKIATSLDVKVSYLIEDEEETRNMEVVKKDERKYIESIDSNTKMALLTTSNIDKTMEPILYEIGPNGESGRSFYTHNGEEFIFIIEGKLDVYIDETVYSLNEGDSLYFKSSQKHRFKNTTDKLTRAIWVVNPPTF</sequence>
<dbReference type="SUPFAM" id="SSF47413">
    <property type="entry name" value="lambda repressor-like DNA-binding domains"/>
    <property type="match status" value="1"/>
</dbReference>
<dbReference type="PANTHER" id="PTHR46797:SF25">
    <property type="entry name" value="TRANSCRIPTIONAL REGULATOR"/>
    <property type="match status" value="1"/>
</dbReference>
<dbReference type="Proteomes" id="UP000249008">
    <property type="component" value="Chromosome 1"/>
</dbReference>
<dbReference type="GO" id="GO:0003677">
    <property type="term" value="F:DNA binding"/>
    <property type="evidence" value="ECO:0007669"/>
    <property type="project" value="UniProtKB-KW"/>
</dbReference>
<evidence type="ECO:0000313" key="4">
    <source>
        <dbReference type="Proteomes" id="UP000249008"/>
    </source>
</evidence>
<dbReference type="Gene3D" id="2.60.120.10">
    <property type="entry name" value="Jelly Rolls"/>
    <property type="match status" value="1"/>
</dbReference>
<feature type="domain" description="HTH cro/C1-type" evidence="2">
    <location>
        <begin position="8"/>
        <end position="62"/>
    </location>
</feature>
<dbReference type="InterPro" id="IPR011051">
    <property type="entry name" value="RmlC_Cupin_sf"/>
</dbReference>
<proteinExistence type="predicted"/>
<dbReference type="AlphaFoldDB" id="A0AAX1TSZ3"/>
<dbReference type="InterPro" id="IPR010982">
    <property type="entry name" value="Lambda_DNA-bd_dom_sf"/>
</dbReference>
<dbReference type="InterPro" id="IPR050807">
    <property type="entry name" value="TransReg_Diox_bact_type"/>
</dbReference>
<dbReference type="SUPFAM" id="SSF51182">
    <property type="entry name" value="RmlC-like cupins"/>
    <property type="match status" value="1"/>
</dbReference>
<dbReference type="CDD" id="cd02209">
    <property type="entry name" value="cupin_XRE_C"/>
    <property type="match status" value="1"/>
</dbReference>
<dbReference type="SMART" id="SM00530">
    <property type="entry name" value="HTH_XRE"/>
    <property type="match status" value="1"/>
</dbReference>
<dbReference type="GO" id="GO:0005829">
    <property type="term" value="C:cytosol"/>
    <property type="evidence" value="ECO:0007669"/>
    <property type="project" value="TreeGrafter"/>
</dbReference>
<dbReference type="InterPro" id="IPR013096">
    <property type="entry name" value="Cupin_2"/>
</dbReference>
<accession>A0AAX1TSZ3</accession>
<dbReference type="GO" id="GO:0003700">
    <property type="term" value="F:DNA-binding transcription factor activity"/>
    <property type="evidence" value="ECO:0007669"/>
    <property type="project" value="TreeGrafter"/>
</dbReference>
<dbReference type="Pfam" id="PF01381">
    <property type="entry name" value="HTH_3"/>
    <property type="match status" value="1"/>
</dbReference>
<dbReference type="RefSeq" id="WP_005980705.1">
    <property type="nucleotide sequence ID" value="NZ_BAABXY010000001.1"/>
</dbReference>
<dbReference type="PANTHER" id="PTHR46797">
    <property type="entry name" value="HTH-TYPE TRANSCRIPTIONAL REGULATOR"/>
    <property type="match status" value="1"/>
</dbReference>
<dbReference type="InterPro" id="IPR001387">
    <property type="entry name" value="Cro/C1-type_HTH"/>
</dbReference>
<name>A0AAX1TSZ3_9FUSO</name>
<dbReference type="CDD" id="cd00093">
    <property type="entry name" value="HTH_XRE"/>
    <property type="match status" value="1"/>
</dbReference>
<organism evidence="3 4">
    <name type="scientific">Fusobacterium ulcerans</name>
    <dbReference type="NCBI Taxonomy" id="861"/>
    <lineage>
        <taxon>Bacteria</taxon>
        <taxon>Fusobacteriati</taxon>
        <taxon>Fusobacteriota</taxon>
        <taxon>Fusobacteriia</taxon>
        <taxon>Fusobacteriales</taxon>
        <taxon>Fusobacteriaceae</taxon>
        <taxon>Fusobacterium</taxon>
    </lineage>
</organism>
<evidence type="ECO:0000259" key="2">
    <source>
        <dbReference type="PROSITE" id="PS50943"/>
    </source>
</evidence>
<dbReference type="PROSITE" id="PS50943">
    <property type="entry name" value="HTH_CROC1"/>
    <property type="match status" value="1"/>
</dbReference>
<dbReference type="Pfam" id="PF07883">
    <property type="entry name" value="Cupin_2"/>
    <property type="match status" value="1"/>
</dbReference>
<dbReference type="InterPro" id="IPR014710">
    <property type="entry name" value="RmlC-like_jellyroll"/>
</dbReference>
<protein>
    <submittedName>
        <fullName evidence="3">HTH-type transcriptional regulator PuuR</fullName>
    </submittedName>
</protein>
<reference evidence="3 4" key="1">
    <citation type="submission" date="2018-06" db="EMBL/GenBank/DDBJ databases">
        <authorList>
            <consortium name="Pathogen Informatics"/>
            <person name="Doyle S."/>
        </authorList>
    </citation>
    <scope>NUCLEOTIDE SEQUENCE [LARGE SCALE GENOMIC DNA]</scope>
    <source>
        <strain evidence="3 4">NCTC12112</strain>
    </source>
</reference>
<evidence type="ECO:0000313" key="3">
    <source>
        <dbReference type="EMBL" id="SQJ11343.1"/>
    </source>
</evidence>
<dbReference type="GeneID" id="78453921"/>
<dbReference type="Gene3D" id="1.10.260.40">
    <property type="entry name" value="lambda repressor-like DNA-binding domains"/>
    <property type="match status" value="1"/>
</dbReference>
<keyword evidence="1" id="KW-0238">DNA-binding</keyword>